<evidence type="ECO:0000313" key="3">
    <source>
        <dbReference type="Proteomes" id="UP001385499"/>
    </source>
</evidence>
<protein>
    <recommendedName>
        <fullName evidence="4">Lambda family phage tail tape measure protein</fullName>
    </recommendedName>
</protein>
<organism evidence="2 3">
    <name type="scientific">Roseibium algae</name>
    <dbReference type="NCBI Taxonomy" id="3123038"/>
    <lineage>
        <taxon>Bacteria</taxon>
        <taxon>Pseudomonadati</taxon>
        <taxon>Pseudomonadota</taxon>
        <taxon>Alphaproteobacteria</taxon>
        <taxon>Hyphomicrobiales</taxon>
        <taxon>Stappiaceae</taxon>
        <taxon>Roseibium</taxon>
    </lineage>
</organism>
<proteinExistence type="predicted"/>
<comment type="caution">
    <text evidence="2">The sequence shown here is derived from an EMBL/GenBank/DDBJ whole genome shotgun (WGS) entry which is preliminary data.</text>
</comment>
<dbReference type="Proteomes" id="UP001385499">
    <property type="component" value="Unassembled WGS sequence"/>
</dbReference>
<keyword evidence="3" id="KW-1185">Reference proteome</keyword>
<name>A0ABU8TRU7_9HYPH</name>
<evidence type="ECO:0000256" key="1">
    <source>
        <dbReference type="SAM" id="MobiDB-lite"/>
    </source>
</evidence>
<gene>
    <name evidence="2" type="ORF">V6575_22595</name>
</gene>
<feature type="region of interest" description="Disordered" evidence="1">
    <location>
        <begin position="284"/>
        <end position="316"/>
    </location>
</feature>
<sequence length="350" mass="35723">MTLRLDMLATLDASGVRKGAAEAKQALADLGQTGAEVSKAQSAEVAKVTGAFQGTGEAVKELTRAIPELTITLDDTAGRSGSTDAARTNALATLEAEIQIRDLGINALGSEADAIRANALAINESTNTLEQNQLAWDTVRSAGTSAIDTLVNKLSRGDLSGAIQAVTSDLSQMVLMLGAANPLKNALFGSNLPTLSSTGGLLSGLFGGGSGVSSAVSAATLNLYDQGGATLSGNDNDIAGLVHRNEYVFDAKSTRAIGVPVLEALRKGVLKGYQTGGLVTTEPMSLPGFSGAPRSSTAQGINSSTAPSNEDRSGNVTINITTPDAQSFRASRTQIAGEFARLTAKGQRGL</sequence>
<accession>A0ABU8TRU7</accession>
<dbReference type="EMBL" id="JBAKIA010000031">
    <property type="protein sequence ID" value="MEJ8476874.1"/>
    <property type="molecule type" value="Genomic_DNA"/>
</dbReference>
<feature type="compositionally biased region" description="Polar residues" evidence="1">
    <location>
        <begin position="293"/>
        <end position="316"/>
    </location>
</feature>
<evidence type="ECO:0000313" key="2">
    <source>
        <dbReference type="EMBL" id="MEJ8476874.1"/>
    </source>
</evidence>
<dbReference type="RefSeq" id="WP_340277700.1">
    <property type="nucleotide sequence ID" value="NZ_JBAKIA010000031.1"/>
</dbReference>
<reference evidence="2 3" key="1">
    <citation type="submission" date="2024-02" db="EMBL/GenBank/DDBJ databases">
        <title>Roseibium algae sp. nov., isolated from marine alga (Grateloupia sp.), showing potential in myo-inositol conversion.</title>
        <authorList>
            <person name="Wang Y."/>
        </authorList>
    </citation>
    <scope>NUCLEOTIDE SEQUENCE [LARGE SCALE GENOMIC DNA]</scope>
    <source>
        <strain evidence="2 3">H3510</strain>
    </source>
</reference>
<evidence type="ECO:0008006" key="4">
    <source>
        <dbReference type="Google" id="ProtNLM"/>
    </source>
</evidence>